<dbReference type="PROSITE" id="PS50238">
    <property type="entry name" value="RHOGAP"/>
    <property type="match status" value="1"/>
</dbReference>
<dbReference type="Proteomes" id="UP001177023">
    <property type="component" value="Unassembled WGS sequence"/>
</dbReference>
<keyword evidence="2" id="KW-0343">GTPase activation</keyword>
<dbReference type="InterPro" id="IPR004148">
    <property type="entry name" value="BAR_dom"/>
</dbReference>
<dbReference type="InterPro" id="IPR011993">
    <property type="entry name" value="PH-like_dom_sf"/>
</dbReference>
<protein>
    <recommendedName>
        <fullName evidence="9">Rho GTPase-activating protein 26</fullName>
    </recommendedName>
</protein>
<dbReference type="InterPro" id="IPR008936">
    <property type="entry name" value="Rho_GTPase_activation_prot"/>
</dbReference>
<dbReference type="InterPro" id="IPR027267">
    <property type="entry name" value="AH/BAR_dom_sf"/>
</dbReference>
<dbReference type="AlphaFoldDB" id="A0AA36D6U9"/>
<dbReference type="SUPFAM" id="SSF103657">
    <property type="entry name" value="BAR/IMD domain-like"/>
    <property type="match status" value="1"/>
</dbReference>
<dbReference type="InterPro" id="IPR047234">
    <property type="entry name" value="GRAF_fam"/>
</dbReference>
<evidence type="ECO:0000313" key="7">
    <source>
        <dbReference type="EMBL" id="CAJ0580778.1"/>
    </source>
</evidence>
<dbReference type="SUPFAM" id="SSF50729">
    <property type="entry name" value="PH domain-like"/>
    <property type="match status" value="1"/>
</dbReference>
<dbReference type="InterPro" id="IPR000198">
    <property type="entry name" value="RhoGAP_dom"/>
</dbReference>
<organism evidence="7 8">
    <name type="scientific">Mesorhabditis spiculigera</name>
    <dbReference type="NCBI Taxonomy" id="96644"/>
    <lineage>
        <taxon>Eukaryota</taxon>
        <taxon>Metazoa</taxon>
        <taxon>Ecdysozoa</taxon>
        <taxon>Nematoda</taxon>
        <taxon>Chromadorea</taxon>
        <taxon>Rhabditida</taxon>
        <taxon>Rhabditina</taxon>
        <taxon>Rhabditomorpha</taxon>
        <taxon>Rhabditoidea</taxon>
        <taxon>Rhabditidae</taxon>
        <taxon>Mesorhabditinae</taxon>
        <taxon>Mesorhabditis</taxon>
    </lineage>
</organism>
<feature type="domain" description="PH" evidence="5">
    <location>
        <begin position="307"/>
        <end position="420"/>
    </location>
</feature>
<dbReference type="GO" id="GO:0005737">
    <property type="term" value="C:cytoplasm"/>
    <property type="evidence" value="ECO:0007669"/>
    <property type="project" value="InterPro"/>
</dbReference>
<dbReference type="SMART" id="SM00324">
    <property type="entry name" value="RhoGAP"/>
    <property type="match status" value="1"/>
</dbReference>
<dbReference type="PROSITE" id="PS50003">
    <property type="entry name" value="PH_DOMAIN"/>
    <property type="match status" value="1"/>
</dbReference>
<dbReference type="InterPro" id="IPR001849">
    <property type="entry name" value="PH_domain"/>
</dbReference>
<dbReference type="InterPro" id="IPR001452">
    <property type="entry name" value="SH3_domain"/>
</dbReference>
<dbReference type="SUPFAM" id="SSF48350">
    <property type="entry name" value="GTPase activation domain, GAP"/>
    <property type="match status" value="1"/>
</dbReference>
<dbReference type="InterPro" id="IPR036028">
    <property type="entry name" value="SH3-like_dom_sf"/>
</dbReference>
<keyword evidence="1 3" id="KW-0728">SH3 domain</keyword>
<comment type="caution">
    <text evidence="7">The sequence shown here is derived from an EMBL/GenBank/DDBJ whole genome shotgun (WGS) entry which is preliminary data.</text>
</comment>
<dbReference type="EMBL" id="CATQJA010002662">
    <property type="protein sequence ID" value="CAJ0580778.1"/>
    <property type="molecule type" value="Genomic_DNA"/>
</dbReference>
<evidence type="ECO:0000259" key="6">
    <source>
        <dbReference type="PROSITE" id="PS50238"/>
    </source>
</evidence>
<dbReference type="Pfam" id="PF16746">
    <property type="entry name" value="BAR_3"/>
    <property type="match status" value="1"/>
</dbReference>
<proteinExistence type="predicted"/>
<dbReference type="Gene3D" id="1.20.1270.60">
    <property type="entry name" value="Arfaptin homology (AH) domain/BAR domain"/>
    <property type="match status" value="1"/>
</dbReference>
<dbReference type="PANTHER" id="PTHR12552:SF1">
    <property type="entry name" value="RHO GTPASE-ACTIVATING PROTEIN GRAF"/>
    <property type="match status" value="1"/>
</dbReference>
<keyword evidence="8" id="KW-1185">Reference proteome</keyword>
<feature type="domain" description="Rho-GAP" evidence="6">
    <location>
        <begin position="433"/>
        <end position="619"/>
    </location>
</feature>
<sequence length="790" mass="89171">MDAEEGPSCVEASKTVDPPHSTFQRLGPGIRCRCPDTERQMMQVRLEHLEFEDACQNSPFFRDLLGKHENVLEVFHNRAKLVEQFIGRMLDLEDAKATQSKLLYETISQLAIDPIGKKVKSELFTDDCFGTYSKEIQSIEEAIMEKRRMQRDILKELRDFRIEKIEHCIFQERKQYKDVSAKFVAAEDKFLGLLQKNRDCESDSNYAAIRLAFERKSIDYVLSLQSLEDQIRFEYCAIVSKYLLLTYGTEPGHEFAKAFINYIGEVQERIETLRSSNEFSMQQALILKSQTIERRMNEEEPIKRQLAQIQDGYLLMHIKKPIRGGMNILTKKWSRVFVICHMPSKSLTVVPTSKEELAKACQASWAMKITHVTALKDHDRKYIFEVSGETGNMVPMSAVFQAVSEKDFHWWFSAMESKDQAKPQQLNVYLSSTNLQYILSPVGVHMMKILIENIEERDITSVGIYRVCAPQARAKKLLTVIQGKDLMVGEAAMKQETDVVLCSALKSFLRELATPLIGGEQYGGFLTAAASTEGEAQFKAMHVLLHQLPALHKELLKAIILHLKKVSEHSELNKMTVPNLGICFGPTLLRPVATVAGIHDVKFYPTIVEVLINNADRIFEPPKDGVLDLPVIHRPIGGSPAYERLFNNTKSSEWVNPNEDAGTAPRLPQQISLDEDSLPGNKESFNSAKEIPPVARTRIGSGSGSGLQRSLHAACREMDSPICVASPPRRKRSYRAVALYDCVAEHDSEITFCEGDIIEGVVSSKEQGWLIGTVKGQTGLLPANFIKRIE</sequence>
<dbReference type="SUPFAM" id="SSF50044">
    <property type="entry name" value="SH3-domain"/>
    <property type="match status" value="1"/>
</dbReference>
<reference evidence="7" key="1">
    <citation type="submission" date="2023-06" db="EMBL/GenBank/DDBJ databases">
        <authorList>
            <person name="Delattre M."/>
        </authorList>
    </citation>
    <scope>NUCLEOTIDE SEQUENCE</scope>
    <source>
        <strain evidence="7">AF72</strain>
    </source>
</reference>
<dbReference type="Gene3D" id="2.30.30.40">
    <property type="entry name" value="SH3 Domains"/>
    <property type="match status" value="1"/>
</dbReference>
<evidence type="ECO:0000256" key="1">
    <source>
        <dbReference type="ARBA" id="ARBA00022443"/>
    </source>
</evidence>
<accession>A0AA36D6U9</accession>
<dbReference type="Pfam" id="PF14604">
    <property type="entry name" value="SH3_9"/>
    <property type="match status" value="1"/>
</dbReference>
<dbReference type="Gene3D" id="1.10.555.10">
    <property type="entry name" value="Rho GTPase activation protein"/>
    <property type="match status" value="1"/>
</dbReference>
<evidence type="ECO:0008006" key="9">
    <source>
        <dbReference type="Google" id="ProtNLM"/>
    </source>
</evidence>
<evidence type="ECO:0000259" key="4">
    <source>
        <dbReference type="PROSITE" id="PS50002"/>
    </source>
</evidence>
<feature type="non-terminal residue" evidence="7">
    <location>
        <position position="1"/>
    </location>
</feature>
<evidence type="ECO:0000259" key="5">
    <source>
        <dbReference type="PROSITE" id="PS50003"/>
    </source>
</evidence>
<dbReference type="GO" id="GO:0007165">
    <property type="term" value="P:signal transduction"/>
    <property type="evidence" value="ECO:0007669"/>
    <property type="project" value="InterPro"/>
</dbReference>
<evidence type="ECO:0000313" key="8">
    <source>
        <dbReference type="Proteomes" id="UP001177023"/>
    </source>
</evidence>
<evidence type="ECO:0000256" key="2">
    <source>
        <dbReference type="ARBA" id="ARBA00022468"/>
    </source>
</evidence>
<evidence type="ECO:0000256" key="3">
    <source>
        <dbReference type="PROSITE-ProRule" id="PRU00192"/>
    </source>
</evidence>
<dbReference type="GO" id="GO:0005096">
    <property type="term" value="F:GTPase activator activity"/>
    <property type="evidence" value="ECO:0007669"/>
    <property type="project" value="UniProtKB-KW"/>
</dbReference>
<feature type="domain" description="SH3" evidence="4">
    <location>
        <begin position="731"/>
        <end position="790"/>
    </location>
</feature>
<dbReference type="Gene3D" id="2.30.29.30">
    <property type="entry name" value="Pleckstrin-homology domain (PH domain)/Phosphotyrosine-binding domain (PTB)"/>
    <property type="match status" value="1"/>
</dbReference>
<name>A0AA36D6U9_9BILA</name>
<dbReference type="PROSITE" id="PS50002">
    <property type="entry name" value="SH3"/>
    <property type="match status" value="1"/>
</dbReference>
<dbReference type="Pfam" id="PF00620">
    <property type="entry name" value="RhoGAP"/>
    <property type="match status" value="1"/>
</dbReference>
<dbReference type="SMART" id="SM00326">
    <property type="entry name" value="SH3"/>
    <property type="match status" value="1"/>
</dbReference>
<gene>
    <name evidence="7" type="ORF">MSPICULIGERA_LOCUS18961</name>
</gene>
<dbReference type="PANTHER" id="PTHR12552">
    <property type="entry name" value="OLIGOPHRENIN 1"/>
    <property type="match status" value="1"/>
</dbReference>